<keyword evidence="1" id="KW-0472">Membrane</keyword>
<keyword evidence="1" id="KW-1133">Transmembrane helix</keyword>
<feature type="transmembrane region" description="Helical" evidence="1">
    <location>
        <begin position="183"/>
        <end position="203"/>
    </location>
</feature>
<reference evidence="2 5" key="3">
    <citation type="journal article" date="2019" name="Nat. Med.">
        <title>A library of human gut bacterial isolates paired with longitudinal multiomics data enables mechanistic microbiome research.</title>
        <authorList>
            <person name="Poyet M."/>
            <person name="Groussin M."/>
            <person name="Gibbons S.M."/>
            <person name="Avila-Pacheco J."/>
            <person name="Jiang X."/>
            <person name="Kearney S.M."/>
            <person name="Perrotta A.R."/>
            <person name="Berdy B."/>
            <person name="Zhao S."/>
            <person name="Lieberman T.D."/>
            <person name="Swanson P.K."/>
            <person name="Smith M."/>
            <person name="Roesemann S."/>
            <person name="Alexander J.E."/>
            <person name="Rich S.A."/>
            <person name="Livny J."/>
            <person name="Vlamakis H."/>
            <person name="Clish C."/>
            <person name="Bullock K."/>
            <person name="Deik A."/>
            <person name="Scott J."/>
            <person name="Pierce K.A."/>
            <person name="Xavier R.J."/>
            <person name="Alm E.J."/>
        </authorList>
    </citation>
    <scope>NUCLEOTIDE SEQUENCE [LARGE SCALE GENOMIC DNA]</scope>
    <source>
        <strain evidence="2 5">BIOML-A2</strain>
    </source>
</reference>
<sequence length="285" mass="32817">MERQEKRAEWKDMLKTLAAVVPVAITLAGGLSFFRSFGRATHYGLENSLSHFSFLLGDRFVFWGTLGAFALGFVVFWVVRACLHAFCRQVQSQYDERRQWTVRLYHLFFGKKKKVVRTLLAFALSFLFSFTTYLFSFGVFSDVAGLGWSTKTALSFASLPWVVAGYCWIIYQEMDATVNRRLLIPLAVLVVAMSVGILCNFEYERGLEEAAEQKTYLILYDREAEEATGEEQCYAVAYVDDLYYAFSCRREGEGRLVVETARPRNFERTHPHCERVTFDEVVVME</sequence>
<name>A0AAQ1MEZ9_9FIRM</name>
<gene>
    <name evidence="2" type="ORF">GT747_06510</name>
    <name evidence="3" type="ORF">SAMN05444424_2485</name>
</gene>
<feature type="transmembrane region" description="Helical" evidence="1">
    <location>
        <begin position="60"/>
        <end position="79"/>
    </location>
</feature>
<reference evidence="3" key="1">
    <citation type="submission" date="2016-11" db="EMBL/GenBank/DDBJ databases">
        <authorList>
            <person name="Varghese N."/>
            <person name="Submissions S."/>
        </authorList>
    </citation>
    <scope>NUCLEOTIDE SEQUENCE</scope>
    <source>
        <strain evidence="3">DSM 4029</strain>
    </source>
</reference>
<keyword evidence="1" id="KW-0812">Transmembrane</keyword>
<feature type="transmembrane region" description="Helical" evidence="1">
    <location>
        <begin position="152"/>
        <end position="171"/>
    </location>
</feature>
<organism evidence="3 4">
    <name type="scientific">Bittarella massiliensis</name>
    <name type="common">ex Durand et al. 2017</name>
    <dbReference type="NCBI Taxonomy" id="1720313"/>
    <lineage>
        <taxon>Bacteria</taxon>
        <taxon>Bacillati</taxon>
        <taxon>Bacillota</taxon>
        <taxon>Clostridia</taxon>
        <taxon>Eubacteriales</taxon>
        <taxon>Oscillospiraceae</taxon>
        <taxon>Bittarella (ex Durand et al. 2017)</taxon>
    </lineage>
</organism>
<keyword evidence="5" id="KW-1185">Reference proteome</keyword>
<dbReference type="Proteomes" id="UP000184089">
    <property type="component" value="Unassembled WGS sequence"/>
</dbReference>
<dbReference type="Proteomes" id="UP000474718">
    <property type="component" value="Unassembled WGS sequence"/>
</dbReference>
<protein>
    <submittedName>
        <fullName evidence="3">Uncharacterized protein</fullName>
    </submittedName>
</protein>
<evidence type="ECO:0000313" key="4">
    <source>
        <dbReference type="Proteomes" id="UP000184089"/>
    </source>
</evidence>
<evidence type="ECO:0000256" key="1">
    <source>
        <dbReference type="SAM" id="Phobius"/>
    </source>
</evidence>
<dbReference type="EMBL" id="WWVX01000003">
    <property type="protein sequence ID" value="MZL69418.1"/>
    <property type="molecule type" value="Genomic_DNA"/>
</dbReference>
<evidence type="ECO:0000313" key="5">
    <source>
        <dbReference type="Proteomes" id="UP000474718"/>
    </source>
</evidence>
<feature type="transmembrane region" description="Helical" evidence="1">
    <location>
        <begin position="119"/>
        <end position="140"/>
    </location>
</feature>
<reference evidence="4" key="2">
    <citation type="submission" date="2016-11" db="EMBL/GenBank/DDBJ databases">
        <authorList>
            <person name="Jaros S."/>
            <person name="Januszkiewicz K."/>
            <person name="Wedrychowicz H."/>
        </authorList>
    </citation>
    <scope>NUCLEOTIDE SEQUENCE [LARGE SCALE GENOMIC DNA]</scope>
    <source>
        <strain evidence="4">DSM 4029</strain>
    </source>
</reference>
<dbReference type="RefSeq" id="WP_044993328.1">
    <property type="nucleotide sequence ID" value="NZ_FQVY01000004.1"/>
</dbReference>
<evidence type="ECO:0000313" key="3">
    <source>
        <dbReference type="EMBL" id="SHG46925.1"/>
    </source>
</evidence>
<dbReference type="EMBL" id="FQVY01000004">
    <property type="protein sequence ID" value="SHG46925.1"/>
    <property type="molecule type" value="Genomic_DNA"/>
</dbReference>
<accession>A0AAQ1MEZ9</accession>
<evidence type="ECO:0000313" key="2">
    <source>
        <dbReference type="EMBL" id="MZL69418.1"/>
    </source>
</evidence>
<proteinExistence type="predicted"/>
<dbReference type="AlphaFoldDB" id="A0AAQ1MEZ9"/>
<feature type="transmembrane region" description="Helical" evidence="1">
    <location>
        <begin position="12"/>
        <end position="34"/>
    </location>
</feature>
<comment type="caution">
    <text evidence="3">The sequence shown here is derived from an EMBL/GenBank/DDBJ whole genome shotgun (WGS) entry which is preliminary data.</text>
</comment>